<proteinExistence type="predicted"/>
<keyword evidence="2" id="KW-1185">Reference proteome</keyword>
<dbReference type="OrthoDB" id="9800218at2"/>
<dbReference type="PROSITE" id="PS51257">
    <property type="entry name" value="PROKAR_LIPOPROTEIN"/>
    <property type="match status" value="1"/>
</dbReference>
<dbReference type="Proteomes" id="UP000199452">
    <property type="component" value="Unassembled WGS sequence"/>
</dbReference>
<gene>
    <name evidence="1" type="ORF">SAMN05216323_108514</name>
</gene>
<dbReference type="STRING" id="1640674.SAMN05216323_108514"/>
<organism evidence="1 2">
    <name type="scientific">Williamwhitmania taraxaci</name>
    <dbReference type="NCBI Taxonomy" id="1640674"/>
    <lineage>
        <taxon>Bacteria</taxon>
        <taxon>Pseudomonadati</taxon>
        <taxon>Bacteroidota</taxon>
        <taxon>Bacteroidia</taxon>
        <taxon>Bacteroidales</taxon>
        <taxon>Williamwhitmaniaceae</taxon>
        <taxon>Williamwhitmania</taxon>
    </lineage>
</organism>
<sequence length="114" mass="13039">MKRIIIVSFSLFLFASCTTQKPLYTWGKYETASYNYLKNSDEKSTQELIASYQKIIEKQNGSRGVVPPGIYADYGFVLLQANRTKEGKAMLLKEVALYPESKVFIDRILTLLDK</sequence>
<name>A0A1G6S2D4_9BACT</name>
<reference evidence="1 2" key="1">
    <citation type="submission" date="2016-09" db="EMBL/GenBank/DDBJ databases">
        <authorList>
            <person name="Capua I."/>
            <person name="De Benedictis P."/>
            <person name="Joannis T."/>
            <person name="Lombin L.H."/>
            <person name="Cattoli G."/>
        </authorList>
    </citation>
    <scope>NUCLEOTIDE SEQUENCE [LARGE SCALE GENOMIC DNA]</scope>
    <source>
        <strain evidence="1 2">A7P-90m</strain>
    </source>
</reference>
<accession>A0A1G6S2D4</accession>
<dbReference type="RefSeq" id="WP_092440685.1">
    <property type="nucleotide sequence ID" value="NZ_FMYP01000085.1"/>
</dbReference>
<protein>
    <recommendedName>
        <fullName evidence="3">DUF4810 domain-containing protein</fullName>
    </recommendedName>
</protein>
<evidence type="ECO:0000313" key="1">
    <source>
        <dbReference type="EMBL" id="SDD10841.1"/>
    </source>
</evidence>
<dbReference type="AlphaFoldDB" id="A0A1G6S2D4"/>
<dbReference type="EMBL" id="FMYP01000085">
    <property type="protein sequence ID" value="SDD10841.1"/>
    <property type="molecule type" value="Genomic_DNA"/>
</dbReference>
<evidence type="ECO:0000313" key="2">
    <source>
        <dbReference type="Proteomes" id="UP000199452"/>
    </source>
</evidence>
<dbReference type="Pfam" id="PF16068">
    <property type="entry name" value="DUF4810"/>
    <property type="match status" value="1"/>
</dbReference>
<dbReference type="InterPro" id="IPR014508">
    <property type="entry name" value="UCP020555_TPR-like"/>
</dbReference>
<evidence type="ECO:0008006" key="3">
    <source>
        <dbReference type="Google" id="ProtNLM"/>
    </source>
</evidence>